<dbReference type="InterPro" id="IPR000719">
    <property type="entry name" value="Prot_kinase_dom"/>
</dbReference>
<feature type="region of interest" description="Disordered" evidence="6">
    <location>
        <begin position="1722"/>
        <end position="1745"/>
    </location>
</feature>
<comment type="caution">
    <text evidence="8">The sequence shown here is derived from an EMBL/GenBank/DDBJ whole genome shotgun (WGS) entry which is preliminary data.</text>
</comment>
<evidence type="ECO:0000256" key="4">
    <source>
        <dbReference type="ARBA" id="ARBA00022777"/>
    </source>
</evidence>
<dbReference type="InterPro" id="IPR008271">
    <property type="entry name" value="Ser/Thr_kinase_AS"/>
</dbReference>
<dbReference type="Gene3D" id="1.10.510.10">
    <property type="entry name" value="Transferase(Phosphotransferase) domain 1"/>
    <property type="match status" value="1"/>
</dbReference>
<evidence type="ECO:0000313" key="9">
    <source>
        <dbReference type="Proteomes" id="UP000419144"/>
    </source>
</evidence>
<dbReference type="OrthoDB" id="5979581at2759"/>
<accession>A0A640KER2</accession>
<keyword evidence="3" id="KW-0547">Nucleotide-binding</keyword>
<feature type="compositionally biased region" description="Polar residues" evidence="6">
    <location>
        <begin position="1025"/>
        <end position="1045"/>
    </location>
</feature>
<evidence type="ECO:0000256" key="2">
    <source>
        <dbReference type="ARBA" id="ARBA00022679"/>
    </source>
</evidence>
<feature type="region of interest" description="Disordered" evidence="6">
    <location>
        <begin position="599"/>
        <end position="633"/>
    </location>
</feature>
<dbReference type="GO" id="GO:0005737">
    <property type="term" value="C:cytoplasm"/>
    <property type="evidence" value="ECO:0007669"/>
    <property type="project" value="TreeGrafter"/>
</dbReference>
<dbReference type="GO" id="GO:0004674">
    <property type="term" value="F:protein serine/threonine kinase activity"/>
    <property type="evidence" value="ECO:0007669"/>
    <property type="project" value="UniProtKB-KW"/>
</dbReference>
<proteinExistence type="predicted"/>
<reference evidence="8" key="1">
    <citation type="submission" date="2019-11" db="EMBL/GenBank/DDBJ databases">
        <title>Leishmania tarentolae CDS.</title>
        <authorList>
            <person name="Goto Y."/>
            <person name="Yamagishi J."/>
        </authorList>
    </citation>
    <scope>NUCLEOTIDE SEQUENCE [LARGE SCALE GENOMIC DNA]</scope>
    <source>
        <strain evidence="8">Parrot Tar II</strain>
    </source>
</reference>
<dbReference type="InterPro" id="IPR011009">
    <property type="entry name" value="Kinase-like_dom_sf"/>
</dbReference>
<keyword evidence="1" id="KW-0723">Serine/threonine-protein kinase</keyword>
<feature type="domain" description="Protein kinase" evidence="7">
    <location>
        <begin position="1189"/>
        <end position="1856"/>
    </location>
</feature>
<feature type="region of interest" description="Disordered" evidence="6">
    <location>
        <begin position="1022"/>
        <end position="1079"/>
    </location>
</feature>
<dbReference type="PANTHER" id="PTHR24058">
    <property type="entry name" value="DUAL SPECIFICITY PROTEIN KINASE"/>
    <property type="match status" value="1"/>
</dbReference>
<feature type="compositionally biased region" description="Low complexity" evidence="6">
    <location>
        <begin position="1723"/>
        <end position="1745"/>
    </location>
</feature>
<feature type="compositionally biased region" description="Low complexity" evidence="6">
    <location>
        <begin position="1046"/>
        <end position="1059"/>
    </location>
</feature>
<dbReference type="PROSITE" id="PS00108">
    <property type="entry name" value="PROTEIN_KINASE_ST"/>
    <property type="match status" value="1"/>
</dbReference>
<dbReference type="PANTHER" id="PTHR24058:SF17">
    <property type="entry name" value="HOMEODOMAIN INTERACTING PROTEIN KINASE, ISOFORM D"/>
    <property type="match status" value="1"/>
</dbReference>
<dbReference type="Pfam" id="PF00069">
    <property type="entry name" value="Pkinase"/>
    <property type="match status" value="1"/>
</dbReference>
<dbReference type="Proteomes" id="UP000419144">
    <property type="component" value="Unassembled WGS sequence"/>
</dbReference>
<evidence type="ECO:0000259" key="7">
    <source>
        <dbReference type="PROSITE" id="PS50011"/>
    </source>
</evidence>
<dbReference type="SMART" id="SM00220">
    <property type="entry name" value="S_TKc"/>
    <property type="match status" value="1"/>
</dbReference>
<evidence type="ECO:0000256" key="3">
    <source>
        <dbReference type="ARBA" id="ARBA00022741"/>
    </source>
</evidence>
<dbReference type="PROSITE" id="PS50011">
    <property type="entry name" value="PROTEIN_KINASE_DOM"/>
    <property type="match status" value="1"/>
</dbReference>
<evidence type="ECO:0000313" key="8">
    <source>
        <dbReference type="EMBL" id="GET87922.1"/>
    </source>
</evidence>
<dbReference type="SUPFAM" id="SSF56112">
    <property type="entry name" value="Protein kinase-like (PK-like)"/>
    <property type="match status" value="1"/>
</dbReference>
<dbReference type="FunFam" id="1.10.510.10:FF:002125">
    <property type="match status" value="1"/>
</dbReference>
<feature type="compositionally biased region" description="Polar residues" evidence="6">
    <location>
        <begin position="1067"/>
        <end position="1079"/>
    </location>
</feature>
<dbReference type="GO" id="GO:0005524">
    <property type="term" value="F:ATP binding"/>
    <property type="evidence" value="ECO:0007669"/>
    <property type="project" value="UniProtKB-KW"/>
</dbReference>
<keyword evidence="4 8" id="KW-0418">Kinase</keyword>
<evidence type="ECO:0000256" key="5">
    <source>
        <dbReference type="ARBA" id="ARBA00022840"/>
    </source>
</evidence>
<organism evidence="8 9">
    <name type="scientific">Leishmania tarentolae</name>
    <name type="common">Sauroleishmania tarentolae</name>
    <dbReference type="NCBI Taxonomy" id="5689"/>
    <lineage>
        <taxon>Eukaryota</taxon>
        <taxon>Discoba</taxon>
        <taxon>Euglenozoa</taxon>
        <taxon>Kinetoplastea</taxon>
        <taxon>Metakinetoplastina</taxon>
        <taxon>Trypanosomatida</taxon>
        <taxon>Trypanosomatidae</taxon>
        <taxon>Leishmaniinae</taxon>
        <taxon>Leishmania</taxon>
        <taxon>lizard Leishmania</taxon>
    </lineage>
</organism>
<feature type="region of interest" description="Disordered" evidence="6">
    <location>
        <begin position="369"/>
        <end position="393"/>
    </location>
</feature>
<keyword evidence="5" id="KW-0067">ATP-binding</keyword>
<protein>
    <submittedName>
        <fullName evidence="8">Protein kinase, putative</fullName>
    </submittedName>
</protein>
<keyword evidence="2" id="KW-0808">Transferase</keyword>
<evidence type="ECO:0000256" key="1">
    <source>
        <dbReference type="ARBA" id="ARBA00022527"/>
    </source>
</evidence>
<evidence type="ECO:0000256" key="6">
    <source>
        <dbReference type="SAM" id="MobiDB-lite"/>
    </source>
</evidence>
<dbReference type="Gene3D" id="3.30.200.20">
    <property type="entry name" value="Phosphorylase Kinase, domain 1"/>
    <property type="match status" value="1"/>
</dbReference>
<feature type="region of interest" description="Disordered" evidence="6">
    <location>
        <begin position="1425"/>
        <end position="1513"/>
    </location>
</feature>
<gene>
    <name evidence="8" type="ORF">LtaPh_1903300</name>
</gene>
<name>A0A640KER2_LEITA</name>
<sequence length="1869" mass="197801">MSSSDNMTDAYRSSESSIKILFSIPTDAYPVTSSKATEASAVPIAASRSPTTTAVMTDDDLTQNVAGFSAITEPPACSPTSVEREAFERSIGGAGAVSQSVVNRCEMSLADISRMRLDGCRARHTLFTATASLRGSMASSLGSTSGSLMLPLTGRMRDYTGICGETASAAIPATPHTRALSSLNGLGLSANRRSSMLSLRTNALDTPTAILQHMAHDTAARVEAVCNAKSLPGSPSAATSACGSVALPSSQLARLYPFGNHASTRGDEVVEHAGMASVEDNGSDSDQYTSVLYTVRTRQFTCAPASPSLNSFSESELRSGHLHAACGSPLSPQTLAERLALGSDVAKTAADSPHTSSPSHVNGFPLGALRQTNATSGHGAAHPTEAAASPLKSVSLSPATTAVTEAALLTAQNQTSEASVYNHDFQHIVPLEVKEALQRNMWPICEDDEDEDDAPLLQRGLSLPLPPPLTFFPDMAQGIEEDTYVYGTPSNYARTHGTGSTDGAGAAFGAAPCSFSPRSLCPPSQSPASQNVSTLLPAASSTIAWQTDGAGEGKSIHTYGSGTTEMLASGLSINGTGVPFQTWRFPSLGKPHTTGSLCKTPLDETGNVEGLPEGPVEGETAAPPPTALGSQHCSHPTCEIIRRSFQQQASESPPLLPNVLQVTRAHNNLNTETTLCSSVSVGALSGGGNAGARAESLGSCVECLHQPTLVVHGTATHFSDAAGRHVVHAAHTPLSSASVAGERSNARRREVMCPVNERLLRTHPFDTSCPGAPSKSLETLTSRSLTEAVMPPLDLPPSTSTAQQTQQPRATAAGFEAISPDECSPSMSYSGALSRSAGYYSFGKRLSLSHPNRQTLLHQFLGSASNLLAASSLPRMPMLVTPAVTEMTETPSGDENSSTMALSTTARAQRGSLDMEALKCIDSRPLLQSTLFLKRNLHSIYEAQVRRARRESAEDAGCVGRCTSISSSQAAAAAAAATPSVVSSAVSVAVEPVRQYVLPLEEQNASGVPSPSSVVGVEMRESVAGASQSQMTGHTADTETPSLAMTSSEAAAETAVSVARDSKRTSKGSSSTQAPAAGSVLNSSISSTIQERSNTSSLCVNCIQEVQEKQDEFHRHADIHRSPTADAAAPDVFMAHETNGLSSHRYHRALTEAKRLVRHVHSVDGVEREVDNDSMDLVVHVGMHLMGWLEVVSLLGCGSFGQVFLCKDLRICDGHFVHPNEIEGEDYEYWNCSHAYLPFSSVDAVPTHQPLVAVKVVKSVPLLEQQSVLEAEMLVLIGAQTAPPSTEAAEGACESAMATSTTATGASVGVNEPPPEDPRCTNIAKVLADGICHGHHCIVMERYGANLYEYIAANDHRGLPMYQICSIGAQLFSALSLVHEECHIIHADIKPENVLLTLNSCRGPLRVREELSPIGAVTAAVTPISGAASNSNSRPTSVATKTPRNVPQCSASAEIGHHSRNGTSPDAEPPRQQQHTESAALPTAERSRIARVSSGPATRQQIGLKGSRRNSSTFVDVPYSPMALATYKGHCFRHLRSGSISGATIVEQTDILAPEPRRVNMLSAPSGLVTSSPGGVSLITLGGDRTSSCSHRMLQAPCVPLEGAPAVPAAPAAPHLHVRLIDFSSSCYDGGPFYQYIQSRYYRAPEVIVGAPYNSAIDVWSTGCLLAELLLGMPLLPGCNDHHQLSLVEEMIEPLPNYLVEDGENSELFYIAAATRVEGSTDAPLPAAPEVAAPGAAPSATQQQPRPFALRTRENYLEITGSEPLPYRRYFTYQTLQELVRHCPLTLEERRMSHGLHPYVPVTESSAIPPDATPSAPVRSDMIKQRFLLFDLLRRLLQTDPKLRLTAAQALKHPFFSSPPPYFKTFALE</sequence>
<feature type="compositionally biased region" description="Polar residues" evidence="6">
    <location>
        <begin position="1427"/>
        <end position="1451"/>
    </location>
</feature>
<dbReference type="EMBL" id="BLBS01000024">
    <property type="protein sequence ID" value="GET87922.1"/>
    <property type="molecule type" value="Genomic_DNA"/>
</dbReference>
<dbReference type="VEuPathDB" id="TriTrypDB:LtaPh_1903300"/>
<feature type="compositionally biased region" description="Low complexity" evidence="6">
    <location>
        <begin position="607"/>
        <end position="619"/>
    </location>
</feature>
<keyword evidence="9" id="KW-1185">Reference proteome</keyword>
<dbReference type="InterPro" id="IPR050494">
    <property type="entry name" value="Ser_Thr_dual-spec_kinase"/>
</dbReference>
<dbReference type="GO" id="GO:0004713">
    <property type="term" value="F:protein tyrosine kinase activity"/>
    <property type="evidence" value="ECO:0007669"/>
    <property type="project" value="TreeGrafter"/>
</dbReference>